<dbReference type="NCBIfam" id="TIGR01391">
    <property type="entry name" value="dnaG"/>
    <property type="match status" value="1"/>
</dbReference>
<dbReference type="CDD" id="cd03364">
    <property type="entry name" value="TOPRIM_DnaG_primases"/>
    <property type="match status" value="1"/>
</dbReference>
<feature type="domain" description="Toprim" evidence="13">
    <location>
        <begin position="258"/>
        <end position="339"/>
    </location>
</feature>
<protein>
    <submittedName>
        <fullName evidence="14">Primase protein</fullName>
    </submittedName>
</protein>
<evidence type="ECO:0000256" key="7">
    <source>
        <dbReference type="ARBA" id="ARBA00022723"/>
    </source>
</evidence>
<evidence type="ECO:0000256" key="3">
    <source>
        <dbReference type="ARBA" id="ARBA00022515"/>
    </source>
</evidence>
<dbReference type="SUPFAM" id="SSF56731">
    <property type="entry name" value="DNA primase core"/>
    <property type="match status" value="1"/>
</dbReference>
<dbReference type="GO" id="GO:0005737">
    <property type="term" value="C:cytoplasm"/>
    <property type="evidence" value="ECO:0007669"/>
    <property type="project" value="TreeGrafter"/>
</dbReference>
<dbReference type="PROSITE" id="PS50880">
    <property type="entry name" value="TOPRIM"/>
    <property type="match status" value="1"/>
</dbReference>
<dbReference type="InterPro" id="IPR034151">
    <property type="entry name" value="TOPRIM_DnaG_bac"/>
</dbReference>
<dbReference type="Gene3D" id="3.40.1360.10">
    <property type="match status" value="1"/>
</dbReference>
<evidence type="ECO:0000259" key="13">
    <source>
        <dbReference type="PROSITE" id="PS50880"/>
    </source>
</evidence>
<dbReference type="InterPro" id="IPR037068">
    <property type="entry name" value="DNA_primase_core_N_sf"/>
</dbReference>
<keyword evidence="6" id="KW-0235">DNA replication</keyword>
<dbReference type="EMBL" id="LBSK01000034">
    <property type="protein sequence ID" value="KKQ15897.1"/>
    <property type="molecule type" value="Genomic_DNA"/>
</dbReference>
<accession>A0A0G0FD75</accession>
<dbReference type="GO" id="GO:1990077">
    <property type="term" value="C:primosome complex"/>
    <property type="evidence" value="ECO:0007669"/>
    <property type="project" value="UniProtKB-KW"/>
</dbReference>
<dbReference type="InterPro" id="IPR002694">
    <property type="entry name" value="Znf_CHC2"/>
</dbReference>
<keyword evidence="7" id="KW-0479">Metal-binding</keyword>
<dbReference type="AlphaFoldDB" id="A0A0G0FD75"/>
<evidence type="ECO:0000256" key="10">
    <source>
        <dbReference type="ARBA" id="ARBA00022842"/>
    </source>
</evidence>
<dbReference type="Pfam" id="PF01807">
    <property type="entry name" value="Zn_ribbon_DnaG"/>
    <property type="match status" value="1"/>
</dbReference>
<dbReference type="SMART" id="SM00400">
    <property type="entry name" value="ZnF_CHCC"/>
    <property type="match status" value="1"/>
</dbReference>
<gene>
    <name evidence="14" type="ORF">US29_C0034G0001</name>
</gene>
<dbReference type="InterPro" id="IPR030846">
    <property type="entry name" value="DnaG_bac"/>
</dbReference>
<dbReference type="InterPro" id="IPR050219">
    <property type="entry name" value="DnaG_primase"/>
</dbReference>
<dbReference type="Pfam" id="PF13155">
    <property type="entry name" value="Toprim_2"/>
    <property type="match status" value="1"/>
</dbReference>
<evidence type="ECO:0000256" key="11">
    <source>
        <dbReference type="ARBA" id="ARBA00023125"/>
    </source>
</evidence>
<evidence type="ECO:0000256" key="8">
    <source>
        <dbReference type="ARBA" id="ARBA00022771"/>
    </source>
</evidence>
<dbReference type="SUPFAM" id="SSF57783">
    <property type="entry name" value="Zinc beta-ribbon"/>
    <property type="match status" value="1"/>
</dbReference>
<dbReference type="HAMAP" id="MF_00974">
    <property type="entry name" value="DNA_primase_DnaG"/>
    <property type="match status" value="1"/>
</dbReference>
<keyword evidence="10" id="KW-0460">Magnesium</keyword>
<evidence type="ECO:0000256" key="12">
    <source>
        <dbReference type="ARBA" id="ARBA00023163"/>
    </source>
</evidence>
<dbReference type="Proteomes" id="UP000033886">
    <property type="component" value="Unassembled WGS sequence"/>
</dbReference>
<evidence type="ECO:0000256" key="9">
    <source>
        <dbReference type="ARBA" id="ARBA00022833"/>
    </source>
</evidence>
<evidence type="ECO:0000313" key="15">
    <source>
        <dbReference type="Proteomes" id="UP000033886"/>
    </source>
</evidence>
<sequence>MIPQDTIQKVLSAANITEVVSEFVNLKKKGVNYLGVCPFHNEKTPSMIVSPAKGIFKCFGCGKAGNAISFVMEHEVMTYPEAIEYVAKKYHVEIPKVEMTADELQQRSERDTMFLMNRVAATFYADNLKNHGQAINYLKDRDFDRMDLAKFELGSIATAWGGLLEYMSSLGYNPQQLHKAGLLSKSDNGKYFDRFRDRVIFPYFDLMGHVVGFTGRILDPNPGKNDSKYLNSPETELFHKGRLLYGLFQAKAAIVKEGKAYLVEGNTDVIRFHKQGLTNTICTSGTALTVEHARLIRRFTSNLTILFDGDGAGLKAAVKGIDICIAEGLNVYVALLPTGEDPDTFAKGKSRDELYRWIEDNEKDFILLMCDLAAKDIEQKPAEKGKLINELLDTVKKVPDLVTRETYFSEVANKFGIDRKKVEAGIFKEEKADELFGMIVNETAIREKDQVFIYTSKETAFANTGSDLETNSIVISGLLTAVQIGKLSGITKNLVFAEEFDYEHSASIRAGSGVSPEELIKIQRQVKQMKFLAENGFAVSLNCGDRYGNDQEYVSFSTFYFDYLAESVKAYDPDSKKEAVETAAEFLSKLDNTTISIKTAEIAKRFGLSKADFAQVL</sequence>
<dbReference type="InterPro" id="IPR006171">
    <property type="entry name" value="TOPRIM_dom"/>
</dbReference>
<evidence type="ECO:0000256" key="6">
    <source>
        <dbReference type="ARBA" id="ARBA00022705"/>
    </source>
</evidence>
<evidence type="ECO:0000256" key="5">
    <source>
        <dbReference type="ARBA" id="ARBA00022695"/>
    </source>
</evidence>
<dbReference type="GO" id="GO:0003677">
    <property type="term" value="F:DNA binding"/>
    <property type="evidence" value="ECO:0007669"/>
    <property type="project" value="UniProtKB-KW"/>
</dbReference>
<reference evidence="14 15" key="1">
    <citation type="journal article" date="2015" name="Nature">
        <title>rRNA introns, odd ribosomes, and small enigmatic genomes across a large radiation of phyla.</title>
        <authorList>
            <person name="Brown C.T."/>
            <person name="Hug L.A."/>
            <person name="Thomas B.C."/>
            <person name="Sharon I."/>
            <person name="Castelle C.J."/>
            <person name="Singh A."/>
            <person name="Wilkins M.J."/>
            <person name="Williams K.H."/>
            <person name="Banfield J.F."/>
        </authorList>
    </citation>
    <scope>NUCLEOTIDE SEQUENCE [LARGE SCALE GENOMIC DNA]</scope>
</reference>
<keyword evidence="11" id="KW-0238">DNA-binding</keyword>
<dbReference type="Pfam" id="PF08275">
    <property type="entry name" value="DNAG_N"/>
    <property type="match status" value="1"/>
</dbReference>
<organism evidence="14 15">
    <name type="scientific">candidate division WS6 bacterium GW2011_GWF1_36_8</name>
    <dbReference type="NCBI Taxonomy" id="1619098"/>
    <lineage>
        <taxon>Bacteria</taxon>
        <taxon>Candidatus Dojkabacteria</taxon>
    </lineage>
</organism>
<keyword evidence="2" id="KW-0240">DNA-directed RNA polymerase</keyword>
<comment type="cofactor">
    <cofactor evidence="1">
        <name>Zn(2+)</name>
        <dbReference type="ChEBI" id="CHEBI:29105"/>
    </cofactor>
</comment>
<name>A0A0G0FD75_9BACT</name>
<comment type="caution">
    <text evidence="14">The sequence shown here is derived from an EMBL/GenBank/DDBJ whole genome shotgun (WGS) entry which is preliminary data.</text>
</comment>
<evidence type="ECO:0000256" key="1">
    <source>
        <dbReference type="ARBA" id="ARBA00001947"/>
    </source>
</evidence>
<keyword evidence="9" id="KW-0862">Zinc</keyword>
<dbReference type="PANTHER" id="PTHR30313:SF2">
    <property type="entry name" value="DNA PRIMASE"/>
    <property type="match status" value="1"/>
</dbReference>
<dbReference type="Gene3D" id="3.90.980.10">
    <property type="entry name" value="DNA primase, catalytic core, N-terminal domain"/>
    <property type="match status" value="1"/>
</dbReference>
<dbReference type="GO" id="GO:0006269">
    <property type="term" value="P:DNA replication, synthesis of primer"/>
    <property type="evidence" value="ECO:0007669"/>
    <property type="project" value="UniProtKB-KW"/>
</dbReference>
<keyword evidence="4" id="KW-0808">Transferase</keyword>
<dbReference type="InterPro" id="IPR013264">
    <property type="entry name" value="DNAG_N"/>
</dbReference>
<dbReference type="Gene3D" id="3.90.580.10">
    <property type="entry name" value="Zinc finger, CHC2-type domain"/>
    <property type="match status" value="1"/>
</dbReference>
<dbReference type="GO" id="GO:0000428">
    <property type="term" value="C:DNA-directed RNA polymerase complex"/>
    <property type="evidence" value="ECO:0007669"/>
    <property type="project" value="UniProtKB-KW"/>
</dbReference>
<dbReference type="GO" id="GO:0003899">
    <property type="term" value="F:DNA-directed RNA polymerase activity"/>
    <property type="evidence" value="ECO:0007669"/>
    <property type="project" value="InterPro"/>
</dbReference>
<dbReference type="InterPro" id="IPR006295">
    <property type="entry name" value="DNA_primase_DnaG"/>
</dbReference>
<keyword evidence="5" id="KW-0548">Nucleotidyltransferase</keyword>
<proteinExistence type="inferred from homology"/>
<dbReference type="PATRIC" id="fig|1619098.3.peg.372"/>
<keyword evidence="8" id="KW-0863">Zinc-finger</keyword>
<dbReference type="SMART" id="SM00493">
    <property type="entry name" value="TOPRIM"/>
    <property type="match status" value="1"/>
</dbReference>
<evidence type="ECO:0000256" key="2">
    <source>
        <dbReference type="ARBA" id="ARBA00022478"/>
    </source>
</evidence>
<dbReference type="PANTHER" id="PTHR30313">
    <property type="entry name" value="DNA PRIMASE"/>
    <property type="match status" value="1"/>
</dbReference>
<evidence type="ECO:0000256" key="4">
    <source>
        <dbReference type="ARBA" id="ARBA00022679"/>
    </source>
</evidence>
<feature type="non-terminal residue" evidence="14">
    <location>
        <position position="617"/>
    </location>
</feature>
<dbReference type="FunFam" id="3.90.580.10:FF:000001">
    <property type="entry name" value="DNA primase"/>
    <property type="match status" value="1"/>
</dbReference>
<dbReference type="InterPro" id="IPR036977">
    <property type="entry name" value="DNA_primase_Znf_CHC2"/>
</dbReference>
<evidence type="ECO:0000313" key="14">
    <source>
        <dbReference type="EMBL" id="KKQ15897.1"/>
    </source>
</evidence>
<keyword evidence="12" id="KW-0804">Transcription</keyword>
<dbReference type="GO" id="GO:0008270">
    <property type="term" value="F:zinc ion binding"/>
    <property type="evidence" value="ECO:0007669"/>
    <property type="project" value="UniProtKB-KW"/>
</dbReference>
<keyword evidence="3" id="KW-0639">Primosome</keyword>